<comment type="subcellular location">
    <subcellularLocation>
        <location evidence="1">Cell membrane</location>
        <topology evidence="1">Multi-pass membrane protein</topology>
    </subcellularLocation>
</comment>
<keyword evidence="10" id="KW-1185">Reference proteome</keyword>
<keyword evidence="4 8" id="KW-0812">Transmembrane</keyword>
<name>A0ABT1PG40_9ACTN</name>
<keyword evidence="2" id="KW-1003">Cell membrane</keyword>
<accession>A0ABT1PG40</accession>
<sequence>MTAWLVQRASWPMQAATAVLLLVVIFEAYRRSGTDGMDNAFVVRAAHRFLDGGSPYSDRRFLYLPSSVLAAVPEALLPAHLLRALVPGVTTALVLAGWWCALRVFDVPGRSRLGVLVSAGLAFFAPFRSLVLLGNWTAASAAALPCALLLITRSRWTAAGAVTGVAIALKPMLVPFALLFLFARRPRAFALAAAVPAVASVAAAVTMPNPTFFFSRTLPFLLHGQDQFARPFDASLIAVLPRLGVPPDVALLVALAAAGAGVWCAWRRWSGAGIGGTHRAERLRLVETAAMLMLSAFLVSRPSFEHYALVVLPTLLASAVVPDSVARTPWFWLALVPQVPVIQWPLLVPVTRRAFKDAAMLCGLAALLAWRCMRGRRVLVPEQGGAAEARAAGSRAAF</sequence>
<comment type="caution">
    <text evidence="9">The sequence shown here is derived from an EMBL/GenBank/DDBJ whole genome shotgun (WGS) entry which is preliminary data.</text>
</comment>
<evidence type="ECO:0000256" key="8">
    <source>
        <dbReference type="SAM" id="Phobius"/>
    </source>
</evidence>
<reference evidence="9 10" key="1">
    <citation type="submission" date="2022-06" db="EMBL/GenBank/DDBJ databases">
        <title>Draft genome sequence of type strain Streptomyces rubrisoli DSM 42083.</title>
        <authorList>
            <person name="Duangmal K."/>
            <person name="Klaysubun C."/>
        </authorList>
    </citation>
    <scope>NUCLEOTIDE SEQUENCE [LARGE SCALE GENOMIC DNA]</scope>
    <source>
        <strain evidence="9 10">DSM 42083</strain>
    </source>
</reference>
<evidence type="ECO:0000256" key="6">
    <source>
        <dbReference type="ARBA" id="ARBA00023136"/>
    </source>
</evidence>
<evidence type="ECO:0000256" key="5">
    <source>
        <dbReference type="ARBA" id="ARBA00022989"/>
    </source>
</evidence>
<feature type="transmembrane region" description="Helical" evidence="8">
    <location>
        <begin position="156"/>
        <end position="181"/>
    </location>
</feature>
<evidence type="ECO:0000256" key="7">
    <source>
        <dbReference type="ARBA" id="ARBA00024033"/>
    </source>
</evidence>
<keyword evidence="6 8" id="KW-0472">Membrane</keyword>
<keyword evidence="3" id="KW-0808">Transferase</keyword>
<evidence type="ECO:0000313" key="10">
    <source>
        <dbReference type="Proteomes" id="UP001206206"/>
    </source>
</evidence>
<evidence type="ECO:0000256" key="3">
    <source>
        <dbReference type="ARBA" id="ARBA00022679"/>
    </source>
</evidence>
<dbReference type="InterPro" id="IPR018584">
    <property type="entry name" value="GT87"/>
</dbReference>
<feature type="transmembrane region" description="Helical" evidence="8">
    <location>
        <begin position="188"/>
        <end position="207"/>
    </location>
</feature>
<proteinExistence type="inferred from homology"/>
<dbReference type="Pfam" id="PF09594">
    <property type="entry name" value="GT87"/>
    <property type="match status" value="1"/>
</dbReference>
<protein>
    <submittedName>
        <fullName evidence="9">DUF2029 domain-containing protein</fullName>
    </submittedName>
</protein>
<dbReference type="Proteomes" id="UP001206206">
    <property type="component" value="Unassembled WGS sequence"/>
</dbReference>
<dbReference type="EMBL" id="JANFNH010000025">
    <property type="protein sequence ID" value="MCQ4044327.1"/>
    <property type="molecule type" value="Genomic_DNA"/>
</dbReference>
<keyword evidence="5 8" id="KW-1133">Transmembrane helix</keyword>
<organism evidence="9 10">
    <name type="scientific">Streptantibioticus rubrisoli</name>
    <dbReference type="NCBI Taxonomy" id="1387313"/>
    <lineage>
        <taxon>Bacteria</taxon>
        <taxon>Bacillati</taxon>
        <taxon>Actinomycetota</taxon>
        <taxon>Actinomycetes</taxon>
        <taxon>Kitasatosporales</taxon>
        <taxon>Streptomycetaceae</taxon>
        <taxon>Streptantibioticus</taxon>
    </lineage>
</organism>
<evidence type="ECO:0000256" key="4">
    <source>
        <dbReference type="ARBA" id="ARBA00022692"/>
    </source>
</evidence>
<evidence type="ECO:0000256" key="2">
    <source>
        <dbReference type="ARBA" id="ARBA00022475"/>
    </source>
</evidence>
<evidence type="ECO:0000313" key="9">
    <source>
        <dbReference type="EMBL" id="MCQ4044327.1"/>
    </source>
</evidence>
<comment type="similarity">
    <text evidence="7">Belongs to the glycosyltransferase 87 family.</text>
</comment>
<evidence type="ECO:0000256" key="1">
    <source>
        <dbReference type="ARBA" id="ARBA00004651"/>
    </source>
</evidence>
<gene>
    <name evidence="9" type="ORF">NON19_20415</name>
</gene>